<dbReference type="EMBL" id="CAXLJM020000006">
    <property type="protein sequence ID" value="CAL8071524.1"/>
    <property type="molecule type" value="Genomic_DNA"/>
</dbReference>
<name>A0ABP1PRS8_9HEXA</name>
<protein>
    <submittedName>
        <fullName evidence="2">Uncharacterized protein</fullName>
    </submittedName>
</protein>
<comment type="caution">
    <text evidence="2">The sequence shown here is derived from an EMBL/GenBank/DDBJ whole genome shotgun (WGS) entry which is preliminary data.</text>
</comment>
<gene>
    <name evidence="2" type="ORF">ODALV1_LOCUS1755</name>
</gene>
<proteinExistence type="predicted"/>
<feature type="compositionally biased region" description="Low complexity" evidence="1">
    <location>
        <begin position="116"/>
        <end position="126"/>
    </location>
</feature>
<feature type="compositionally biased region" description="Basic residues" evidence="1">
    <location>
        <begin position="127"/>
        <end position="138"/>
    </location>
</feature>
<evidence type="ECO:0000313" key="3">
    <source>
        <dbReference type="Proteomes" id="UP001642540"/>
    </source>
</evidence>
<organism evidence="2 3">
    <name type="scientific">Orchesella dallaii</name>
    <dbReference type="NCBI Taxonomy" id="48710"/>
    <lineage>
        <taxon>Eukaryota</taxon>
        <taxon>Metazoa</taxon>
        <taxon>Ecdysozoa</taxon>
        <taxon>Arthropoda</taxon>
        <taxon>Hexapoda</taxon>
        <taxon>Collembola</taxon>
        <taxon>Entomobryomorpha</taxon>
        <taxon>Entomobryoidea</taxon>
        <taxon>Orchesellidae</taxon>
        <taxon>Orchesellinae</taxon>
        <taxon>Orchesella</taxon>
    </lineage>
</organism>
<evidence type="ECO:0000313" key="2">
    <source>
        <dbReference type="EMBL" id="CAL8071524.1"/>
    </source>
</evidence>
<keyword evidence="3" id="KW-1185">Reference proteome</keyword>
<evidence type="ECO:0000256" key="1">
    <source>
        <dbReference type="SAM" id="MobiDB-lite"/>
    </source>
</evidence>
<feature type="region of interest" description="Disordered" evidence="1">
    <location>
        <begin position="113"/>
        <end position="165"/>
    </location>
</feature>
<reference evidence="2 3" key="1">
    <citation type="submission" date="2024-08" db="EMBL/GenBank/DDBJ databases">
        <authorList>
            <person name="Cucini C."/>
            <person name="Frati F."/>
        </authorList>
    </citation>
    <scope>NUCLEOTIDE SEQUENCE [LARGE SCALE GENOMIC DNA]</scope>
</reference>
<sequence>MANRRNKFNVSSVPAPTNGVPLVPMITYANGTDGPQPTDQELTQQVPAADHYSMFGFAGPAEAQLAQLPNRGGVSMTFSGPVHVQVDNMYVYDGDQLRRAIDLTQRAYMFENGTLAQPAQPTAAPKAPRKRPPPKKKAPVSDAVPDTTTNGANGGDGSATPPHSE</sequence>
<accession>A0ABP1PRS8</accession>
<dbReference type="Proteomes" id="UP001642540">
    <property type="component" value="Unassembled WGS sequence"/>
</dbReference>